<dbReference type="GO" id="GO:0005829">
    <property type="term" value="C:cytosol"/>
    <property type="evidence" value="ECO:0007669"/>
    <property type="project" value="TreeGrafter"/>
</dbReference>
<dbReference type="Proteomes" id="UP000006851">
    <property type="component" value="Chromosome"/>
</dbReference>
<dbReference type="eggNOG" id="COG0524">
    <property type="taxonomic scope" value="Bacteria"/>
</dbReference>
<reference evidence="5" key="1">
    <citation type="journal article" date="2013" name="Stand. Genomic Sci.">
        <title>Complete genome sequence of Coriobacterium glomerans type strain (PW2(T)) from the midgut of Pyrrhocoris apterus L. (red soldier bug).</title>
        <authorList>
            <person name="Stackebrandt E."/>
            <person name="Zeytun A."/>
            <person name="Lapidus A."/>
            <person name="Nolan M."/>
            <person name="Lucas S."/>
            <person name="Hammon N."/>
            <person name="Deshpande S."/>
            <person name="Cheng J.F."/>
            <person name="Tapia R."/>
            <person name="Goodwin L.A."/>
            <person name="Pitluck S."/>
            <person name="Liolios K."/>
            <person name="Pagani I."/>
            <person name="Ivanova N."/>
            <person name="Mavromatis K."/>
            <person name="Mikhailova N."/>
            <person name="Huntemann M."/>
            <person name="Pati A."/>
            <person name="Chen A."/>
            <person name="Palaniappan K."/>
            <person name="Chang Y.J."/>
            <person name="Land M."/>
            <person name="Hauser L."/>
            <person name="Rohde M."/>
            <person name="Pukall R."/>
            <person name="Goker M."/>
            <person name="Detter J.C."/>
            <person name="Woyke T."/>
            <person name="Bristow J."/>
            <person name="Eisen J.A."/>
            <person name="Markowitz V."/>
            <person name="Hugenholtz P."/>
            <person name="Kyrpides N.C."/>
            <person name="Klenk H.P."/>
        </authorList>
    </citation>
    <scope>NUCLEOTIDE SEQUENCE</scope>
    <source>
        <strain evidence="5">ATCC 49209 / DSM 20642 / JCM 10262 / PW2</strain>
    </source>
</reference>
<accession>F2N9Y8</accession>
<dbReference type="Pfam" id="PF00294">
    <property type="entry name" value="PfkB"/>
    <property type="match status" value="1"/>
</dbReference>
<dbReference type="EMBL" id="CP002628">
    <property type="protein sequence ID" value="AEB06243.1"/>
    <property type="molecule type" value="Genomic_DNA"/>
</dbReference>
<feature type="domain" description="Carbohydrate kinase PfkB" evidence="3">
    <location>
        <begin position="1"/>
        <end position="312"/>
    </location>
</feature>
<dbReference type="RefSeq" id="WP_013707986.1">
    <property type="nucleotide sequence ID" value="NC_015389.1"/>
</dbReference>
<name>F2N9Y8_CORGP</name>
<sequence>MEGIFCIGQAVFDVTLPYSGPLKSNGKYRVRRPHGCSGAPALNAACLCALWGAPTELVARVGRDRYGQLIEADLVRCGVGTRYLLRTECAPTSYSIIAVDDQSGDRAIFNVVEKDSEYGCGMRAQRACVAESCMSYAEVCDFPIPTEAPDVILADGHEAKAALSYLRAHPSAISVVDAGTFRQDTYEVAQHVDYLVCSEDFAKQYRGARLIDPNDLFEIDALLTQIEQINSGVAVITLGDRGLIYRDRAGDPHHLPAHPAVAVDTTGAGDVFHGAFAHGLLSGMSLESNLVRASMAASIAVRSIGGLSSIPALEAVMEELS</sequence>
<dbReference type="GO" id="GO:0016301">
    <property type="term" value="F:kinase activity"/>
    <property type="evidence" value="ECO:0007669"/>
    <property type="project" value="UniProtKB-KW"/>
</dbReference>
<evidence type="ECO:0000256" key="1">
    <source>
        <dbReference type="ARBA" id="ARBA00022679"/>
    </source>
</evidence>
<protein>
    <submittedName>
        <fullName evidence="4">PfkB domain protein</fullName>
    </submittedName>
</protein>
<dbReference type="Gene3D" id="3.40.1190.20">
    <property type="match status" value="1"/>
</dbReference>
<dbReference type="InterPro" id="IPR029056">
    <property type="entry name" value="Ribokinase-like"/>
</dbReference>
<keyword evidence="1" id="KW-0808">Transferase</keyword>
<dbReference type="InterPro" id="IPR011611">
    <property type="entry name" value="PfkB_dom"/>
</dbReference>
<dbReference type="KEGG" id="cgo:Corgl_0116"/>
<keyword evidence="5" id="KW-1185">Reference proteome</keyword>
<dbReference type="STRING" id="700015.Corgl_0116"/>
<dbReference type="AlphaFoldDB" id="F2N9Y8"/>
<evidence type="ECO:0000259" key="3">
    <source>
        <dbReference type="Pfam" id="PF00294"/>
    </source>
</evidence>
<evidence type="ECO:0000313" key="5">
    <source>
        <dbReference type="Proteomes" id="UP000006851"/>
    </source>
</evidence>
<evidence type="ECO:0000256" key="2">
    <source>
        <dbReference type="ARBA" id="ARBA00022777"/>
    </source>
</evidence>
<evidence type="ECO:0000313" key="4">
    <source>
        <dbReference type="EMBL" id="AEB06243.1"/>
    </source>
</evidence>
<organism evidence="4 5">
    <name type="scientific">Coriobacterium glomerans (strain ATCC 49209 / DSM 20642 / JCM 10262 / PW2)</name>
    <dbReference type="NCBI Taxonomy" id="700015"/>
    <lineage>
        <taxon>Bacteria</taxon>
        <taxon>Bacillati</taxon>
        <taxon>Actinomycetota</taxon>
        <taxon>Coriobacteriia</taxon>
        <taxon>Coriobacteriales</taxon>
        <taxon>Coriobacteriaceae</taxon>
        <taxon>Coriobacterium</taxon>
    </lineage>
</organism>
<dbReference type="PANTHER" id="PTHR10584">
    <property type="entry name" value="SUGAR KINASE"/>
    <property type="match status" value="1"/>
</dbReference>
<gene>
    <name evidence="4" type="ordered locus">Corgl_0116</name>
</gene>
<proteinExistence type="predicted"/>
<keyword evidence="2" id="KW-0418">Kinase</keyword>
<dbReference type="PANTHER" id="PTHR10584:SF157">
    <property type="entry name" value="SULFOFRUCTOSE KINASE"/>
    <property type="match status" value="1"/>
</dbReference>
<dbReference type="InterPro" id="IPR002173">
    <property type="entry name" value="Carboh/pur_kinase_PfkB_CS"/>
</dbReference>
<dbReference type="SUPFAM" id="SSF53613">
    <property type="entry name" value="Ribokinase-like"/>
    <property type="match status" value="1"/>
</dbReference>
<dbReference type="PROSITE" id="PS00584">
    <property type="entry name" value="PFKB_KINASES_2"/>
    <property type="match status" value="1"/>
</dbReference>
<dbReference type="HOGENOM" id="CLU_027634_2_2_11"/>